<sequence>MTRIEDKPDDPPPYRHRSIWHMIAAPVVWSLHFAGVYAWTALSCARFGGPDEARLGIALATAAALALIVVIGWRAWKQWDFLDDYDDVHDAPTTEHRREFLGHAGWLLSIISAIGVLFVAAPAFYIGSCL</sequence>
<accession>A0ABS6T0B8</accession>
<evidence type="ECO:0008006" key="4">
    <source>
        <dbReference type="Google" id="ProtNLM"/>
    </source>
</evidence>
<evidence type="ECO:0000256" key="1">
    <source>
        <dbReference type="SAM" id="Phobius"/>
    </source>
</evidence>
<keyword evidence="1" id="KW-0812">Transmembrane</keyword>
<keyword evidence="3" id="KW-1185">Reference proteome</keyword>
<feature type="transmembrane region" description="Helical" evidence="1">
    <location>
        <begin position="54"/>
        <end position="76"/>
    </location>
</feature>
<feature type="transmembrane region" description="Helical" evidence="1">
    <location>
        <begin position="106"/>
        <end position="126"/>
    </location>
</feature>
<proteinExistence type="predicted"/>
<evidence type="ECO:0000313" key="3">
    <source>
        <dbReference type="Proteomes" id="UP000756530"/>
    </source>
</evidence>
<name>A0ABS6T0B8_9RHOB</name>
<dbReference type="EMBL" id="JAHUZE010000001">
    <property type="protein sequence ID" value="MBV7377996.1"/>
    <property type="molecule type" value="Genomic_DNA"/>
</dbReference>
<keyword evidence="1" id="KW-1133">Transmembrane helix</keyword>
<gene>
    <name evidence="2" type="ORF">KJP28_03595</name>
</gene>
<evidence type="ECO:0000313" key="2">
    <source>
        <dbReference type="EMBL" id="MBV7377996.1"/>
    </source>
</evidence>
<comment type="caution">
    <text evidence="2">The sequence shown here is derived from an EMBL/GenBank/DDBJ whole genome shotgun (WGS) entry which is preliminary data.</text>
</comment>
<feature type="transmembrane region" description="Helical" evidence="1">
    <location>
        <begin position="20"/>
        <end position="42"/>
    </location>
</feature>
<dbReference type="Proteomes" id="UP000756530">
    <property type="component" value="Unassembled WGS sequence"/>
</dbReference>
<protein>
    <recommendedName>
        <fullName evidence="4">Transmembrane protein</fullName>
    </recommendedName>
</protein>
<keyword evidence="1" id="KW-0472">Membrane</keyword>
<dbReference type="RefSeq" id="WP_218390852.1">
    <property type="nucleotide sequence ID" value="NZ_JAHUZE010000001.1"/>
</dbReference>
<organism evidence="2 3">
    <name type="scientific">Maritimibacter dapengensis</name>
    <dbReference type="NCBI Taxonomy" id="2836868"/>
    <lineage>
        <taxon>Bacteria</taxon>
        <taxon>Pseudomonadati</taxon>
        <taxon>Pseudomonadota</taxon>
        <taxon>Alphaproteobacteria</taxon>
        <taxon>Rhodobacterales</taxon>
        <taxon>Roseobacteraceae</taxon>
        <taxon>Maritimibacter</taxon>
    </lineage>
</organism>
<reference evidence="2 3" key="1">
    <citation type="submission" date="2021-05" db="EMBL/GenBank/DDBJ databases">
        <title>Culturable bacteria isolated from Daya Bay.</title>
        <authorList>
            <person name="Zheng W."/>
            <person name="Yu S."/>
            <person name="Huang Y."/>
        </authorList>
    </citation>
    <scope>NUCLEOTIDE SEQUENCE [LARGE SCALE GENOMIC DNA]</scope>
    <source>
        <strain evidence="2 3">DP4N28-5</strain>
    </source>
</reference>